<gene>
    <name evidence="1" type="ORF">RDV84_23210</name>
</gene>
<dbReference type="Proteomes" id="UP001229313">
    <property type="component" value="Chromosome"/>
</dbReference>
<reference evidence="1 2" key="1">
    <citation type="submission" date="2023-08" db="EMBL/GenBank/DDBJ databases">
        <title>The whole genome sequence of Lysobacter yananisis.</title>
        <authorList>
            <person name="Sun H."/>
        </authorList>
    </citation>
    <scope>NUCLEOTIDE SEQUENCE [LARGE SCALE GENOMIC DNA]</scope>
    <source>
        <strain evidence="1 2">SNNU513</strain>
    </source>
</reference>
<proteinExistence type="predicted"/>
<evidence type="ECO:0000313" key="1">
    <source>
        <dbReference type="EMBL" id="WMT02837.1"/>
    </source>
</evidence>
<evidence type="ECO:0000313" key="2">
    <source>
        <dbReference type="Proteomes" id="UP001229313"/>
    </source>
</evidence>
<dbReference type="EMBL" id="CP133568">
    <property type="protein sequence ID" value="WMT02837.1"/>
    <property type="molecule type" value="Genomic_DNA"/>
</dbReference>
<protein>
    <submittedName>
        <fullName evidence="1">Uncharacterized protein</fullName>
    </submittedName>
</protein>
<sequence length="79" mass="8796">MTGTAYDAIALRLAEVRHRLPELQERHPGESFWCAYAEIVDPILDDAGRISDEAYDNAFLFQNAILSEAGLITGDEIQT</sequence>
<name>A0ABY9P738_9GAMM</name>
<accession>A0ABY9P738</accession>
<dbReference type="RefSeq" id="WP_309151773.1">
    <property type="nucleotide sequence ID" value="NZ_CP133568.1"/>
</dbReference>
<keyword evidence="2" id="KW-1185">Reference proteome</keyword>
<organism evidence="1 2">
    <name type="scientific">Lysobacter yananisis</name>
    <dbReference type="NCBI Taxonomy" id="1003114"/>
    <lineage>
        <taxon>Bacteria</taxon>
        <taxon>Pseudomonadati</taxon>
        <taxon>Pseudomonadota</taxon>
        <taxon>Gammaproteobacteria</taxon>
        <taxon>Lysobacterales</taxon>
        <taxon>Lysobacteraceae</taxon>
        <taxon>Lysobacter</taxon>
    </lineage>
</organism>